<keyword evidence="3" id="KW-0479">Metal-binding</keyword>
<dbReference type="InterPro" id="IPR015813">
    <property type="entry name" value="Pyrv/PenolPyrv_kinase-like_dom"/>
</dbReference>
<protein>
    <submittedName>
        <fullName evidence="6">CoA ester lyase</fullName>
    </submittedName>
</protein>
<dbReference type="RefSeq" id="WP_285672110.1">
    <property type="nucleotide sequence ID" value="NZ_BSYI01000018.1"/>
</dbReference>
<dbReference type="GO" id="GO:0016829">
    <property type="term" value="F:lyase activity"/>
    <property type="evidence" value="ECO:0007669"/>
    <property type="project" value="UniProtKB-KW"/>
</dbReference>
<dbReference type="PIRSF" id="PIRSF015582">
    <property type="entry name" value="Cit_lyase_B"/>
    <property type="match status" value="1"/>
</dbReference>
<evidence type="ECO:0000256" key="3">
    <source>
        <dbReference type="ARBA" id="ARBA00022723"/>
    </source>
</evidence>
<accession>A0ABQ6LJ68</accession>
<evidence type="ECO:0000256" key="4">
    <source>
        <dbReference type="ARBA" id="ARBA00022842"/>
    </source>
</evidence>
<evidence type="ECO:0000256" key="1">
    <source>
        <dbReference type="ARBA" id="ARBA00001946"/>
    </source>
</evidence>
<dbReference type="InterPro" id="IPR011206">
    <property type="entry name" value="Citrate_lyase_beta/mcl1/mcl2"/>
</dbReference>
<dbReference type="Proteomes" id="UP001239909">
    <property type="component" value="Unassembled WGS sequence"/>
</dbReference>
<sequence>MQHPVRPRRSVLYMPGSRQRALEKARTLPADALILDLEDAVAIAEKDTARSLVAAAVREKGFGRREVIVRINGLDTQWGEADLEMAAFVAPDAILIPKVEDPDTVTYVARRLATLGASDKVAIWAMMETPLAMLRAPEIAASHPRLACLVMGTNDLVKELHAEHTETRTPVITALGLCLLAARAHKLAILDGVYNAIKDEEALAQSCRQGKEFGMDGKTLIHPSQIDVTNRIFAPSPEEIDLAKRYVAAFREAEAAGRGVAVVDGRLVENLHVETAKRLLEQAEMIGALEADLAAAAE</sequence>
<comment type="similarity">
    <text evidence="2">Belongs to the HpcH/HpaI aldolase family.</text>
</comment>
<dbReference type="InterPro" id="IPR005000">
    <property type="entry name" value="Aldolase/citrate-lyase_domain"/>
</dbReference>
<dbReference type="PANTHER" id="PTHR32308:SF10">
    <property type="entry name" value="CITRATE LYASE SUBUNIT BETA"/>
    <property type="match status" value="1"/>
</dbReference>
<keyword evidence="7" id="KW-1185">Reference proteome</keyword>
<dbReference type="InterPro" id="IPR040442">
    <property type="entry name" value="Pyrv_kinase-like_dom_sf"/>
</dbReference>
<dbReference type="PANTHER" id="PTHR32308">
    <property type="entry name" value="LYASE BETA SUBUNIT, PUTATIVE (AFU_ORTHOLOGUE AFUA_4G13030)-RELATED"/>
    <property type="match status" value="1"/>
</dbReference>
<keyword evidence="6" id="KW-0456">Lyase</keyword>
<dbReference type="Pfam" id="PF03328">
    <property type="entry name" value="HpcH_HpaI"/>
    <property type="match status" value="1"/>
</dbReference>
<organism evidence="6 7">
    <name type="scientific">Paralimibaculum aggregatum</name>
    <dbReference type="NCBI Taxonomy" id="3036245"/>
    <lineage>
        <taxon>Bacteria</taxon>
        <taxon>Pseudomonadati</taxon>
        <taxon>Pseudomonadota</taxon>
        <taxon>Alphaproteobacteria</taxon>
        <taxon>Rhodobacterales</taxon>
        <taxon>Paracoccaceae</taxon>
        <taxon>Paralimibaculum</taxon>
    </lineage>
</organism>
<evidence type="ECO:0000259" key="5">
    <source>
        <dbReference type="Pfam" id="PF03328"/>
    </source>
</evidence>
<dbReference type="Gene3D" id="3.20.20.60">
    <property type="entry name" value="Phosphoenolpyruvate-binding domains"/>
    <property type="match status" value="1"/>
</dbReference>
<dbReference type="EMBL" id="BSYI01000018">
    <property type="protein sequence ID" value="GMG83313.1"/>
    <property type="molecule type" value="Genomic_DNA"/>
</dbReference>
<proteinExistence type="inferred from homology"/>
<keyword evidence="4" id="KW-0460">Magnesium</keyword>
<name>A0ABQ6LJ68_9RHOB</name>
<dbReference type="SUPFAM" id="SSF51621">
    <property type="entry name" value="Phosphoenolpyruvate/pyruvate domain"/>
    <property type="match status" value="1"/>
</dbReference>
<evidence type="ECO:0000313" key="6">
    <source>
        <dbReference type="EMBL" id="GMG83313.1"/>
    </source>
</evidence>
<evidence type="ECO:0000256" key="2">
    <source>
        <dbReference type="ARBA" id="ARBA00005568"/>
    </source>
</evidence>
<comment type="caution">
    <text evidence="6">The sequence shown here is derived from an EMBL/GenBank/DDBJ whole genome shotgun (WGS) entry which is preliminary data.</text>
</comment>
<feature type="domain" description="HpcH/HpaI aldolase/citrate lyase" evidence="5">
    <location>
        <begin position="9"/>
        <end position="223"/>
    </location>
</feature>
<comment type="cofactor">
    <cofactor evidence="1">
        <name>Mg(2+)</name>
        <dbReference type="ChEBI" id="CHEBI:18420"/>
    </cofactor>
</comment>
<gene>
    <name evidence="6" type="ORF">LNKW23_25260</name>
</gene>
<evidence type="ECO:0000313" key="7">
    <source>
        <dbReference type="Proteomes" id="UP001239909"/>
    </source>
</evidence>
<reference evidence="6 7" key="1">
    <citation type="submission" date="2023-04" db="EMBL/GenBank/DDBJ databases">
        <title>Marinoamorphus aggregata gen. nov., sp. Nov., isolate from tissue of brittle star Ophioplocus japonicus.</title>
        <authorList>
            <person name="Kawano K."/>
            <person name="Sawayama S."/>
            <person name="Nakagawa S."/>
        </authorList>
    </citation>
    <scope>NUCLEOTIDE SEQUENCE [LARGE SCALE GENOMIC DNA]</scope>
    <source>
        <strain evidence="6 7">NKW23</strain>
    </source>
</reference>